<evidence type="ECO:0000256" key="1">
    <source>
        <dbReference type="ARBA" id="ARBA00004123"/>
    </source>
</evidence>
<dbReference type="PROSITE" id="PS50888">
    <property type="entry name" value="BHLH"/>
    <property type="match status" value="1"/>
</dbReference>
<dbReference type="GO" id="GO:0003700">
    <property type="term" value="F:DNA-binding transcription factor activity"/>
    <property type="evidence" value="ECO:0007669"/>
    <property type="project" value="TreeGrafter"/>
</dbReference>
<dbReference type="PANTHER" id="PTHR12565">
    <property type="entry name" value="STEROL REGULATORY ELEMENT-BINDING PROTEIN"/>
    <property type="match status" value="1"/>
</dbReference>
<evidence type="ECO:0000256" key="5">
    <source>
        <dbReference type="ARBA" id="ARBA00023242"/>
    </source>
</evidence>
<dbReference type="InterPro" id="IPR011598">
    <property type="entry name" value="bHLH_dom"/>
</dbReference>
<comment type="similarity">
    <text evidence="2">Belongs to the bHLH protein family.</text>
</comment>
<organism evidence="8 9">
    <name type="scientific">Eleusine coracana subsp. coracana</name>
    <dbReference type="NCBI Taxonomy" id="191504"/>
    <lineage>
        <taxon>Eukaryota</taxon>
        <taxon>Viridiplantae</taxon>
        <taxon>Streptophyta</taxon>
        <taxon>Embryophyta</taxon>
        <taxon>Tracheophyta</taxon>
        <taxon>Spermatophyta</taxon>
        <taxon>Magnoliopsida</taxon>
        <taxon>Liliopsida</taxon>
        <taxon>Poales</taxon>
        <taxon>Poaceae</taxon>
        <taxon>PACMAD clade</taxon>
        <taxon>Chloridoideae</taxon>
        <taxon>Cynodonteae</taxon>
        <taxon>Eleusininae</taxon>
        <taxon>Eleusine</taxon>
    </lineage>
</organism>
<sequence length="404" mass="43015">MAHDGFLGAFTHELPWQLVHAAAAGAPFHALQVQEPPAAEGAMWDHDAAMSSPPASVQLASHVAVLMEQLASRLGVGAPLPPYASCYGSPIGSPSKLMNAKLSCFSPAAACVGGKLSRVASSQSLLVEPAAASSDGPSRKRKATFKAKEAVAAATTTKVLQIVSVLPLCHPVLLPPMPSQFVSKWSPNFVQSPEPERRAKKRSKLSVDSSEDDETKPAAGGDAGQDNGKGKELVVAEPPKDYIHVRARRGQATDSHSLAERVRREKISERMKLLQDIVPGCSKFLSMKLSTVNPRLDVIDEDSFIQKDANQPCVHAPTSVPSPAPPVYSMERSNSPFCYASSPAPAVHSAVASTKSFEGTSSFVSHGMPDHQSLEGFQNANPQIQSPWEDDLQSLVQMGFRGNT</sequence>
<protein>
    <recommendedName>
        <fullName evidence="7">BHLH domain-containing protein</fullName>
    </recommendedName>
</protein>
<reference evidence="8" key="1">
    <citation type="journal article" date="2018" name="DNA Res.">
        <title>Multiple hybrid de novo genome assembly of finger millet, an orphan allotetraploid crop.</title>
        <authorList>
            <person name="Hatakeyama M."/>
            <person name="Aluri S."/>
            <person name="Balachadran M.T."/>
            <person name="Sivarajan S.R."/>
            <person name="Patrignani A."/>
            <person name="Gruter S."/>
            <person name="Poveda L."/>
            <person name="Shimizu-Inatsugi R."/>
            <person name="Baeten J."/>
            <person name="Francoijs K.J."/>
            <person name="Nataraja K.N."/>
            <person name="Reddy Y.A.N."/>
            <person name="Phadnis S."/>
            <person name="Ravikumar R.L."/>
            <person name="Schlapbach R."/>
            <person name="Sreeman S.M."/>
            <person name="Shimizu K.K."/>
        </authorList>
    </citation>
    <scope>NUCLEOTIDE SEQUENCE</scope>
</reference>
<keyword evidence="4" id="KW-0804">Transcription</keyword>
<accession>A0AAV5D254</accession>
<gene>
    <name evidence="8" type="primary">ga21899</name>
    <name evidence="8" type="ORF">PR202_ga21899</name>
</gene>
<evidence type="ECO:0000256" key="4">
    <source>
        <dbReference type="ARBA" id="ARBA00023163"/>
    </source>
</evidence>
<evidence type="ECO:0000259" key="7">
    <source>
        <dbReference type="PROSITE" id="PS50888"/>
    </source>
</evidence>
<evidence type="ECO:0000256" key="6">
    <source>
        <dbReference type="SAM" id="MobiDB-lite"/>
    </source>
</evidence>
<evidence type="ECO:0000313" key="8">
    <source>
        <dbReference type="EMBL" id="GJN04356.1"/>
    </source>
</evidence>
<feature type="region of interest" description="Disordered" evidence="6">
    <location>
        <begin position="189"/>
        <end position="233"/>
    </location>
</feature>
<dbReference type="InterPro" id="IPR036638">
    <property type="entry name" value="HLH_DNA-bd_sf"/>
</dbReference>
<proteinExistence type="inferred from homology"/>
<dbReference type="AlphaFoldDB" id="A0AAV5D254"/>
<evidence type="ECO:0000256" key="3">
    <source>
        <dbReference type="ARBA" id="ARBA00023015"/>
    </source>
</evidence>
<keyword evidence="5" id="KW-0539">Nucleus</keyword>
<dbReference type="EMBL" id="BQKI01000011">
    <property type="protein sequence ID" value="GJN04356.1"/>
    <property type="molecule type" value="Genomic_DNA"/>
</dbReference>
<dbReference type="PANTHER" id="PTHR12565:SF184">
    <property type="entry name" value="BHLH TRANSCRIPTION FACTOR"/>
    <property type="match status" value="1"/>
</dbReference>
<comment type="caution">
    <text evidence="8">The sequence shown here is derived from an EMBL/GenBank/DDBJ whole genome shotgun (WGS) entry which is preliminary data.</text>
</comment>
<dbReference type="Proteomes" id="UP001054889">
    <property type="component" value="Unassembled WGS sequence"/>
</dbReference>
<dbReference type="InterPro" id="IPR024097">
    <property type="entry name" value="bHLH_ZIP_TF"/>
</dbReference>
<dbReference type="Gene3D" id="4.10.280.10">
    <property type="entry name" value="Helix-loop-helix DNA-binding domain"/>
    <property type="match status" value="1"/>
</dbReference>
<keyword evidence="3" id="KW-0805">Transcription regulation</keyword>
<dbReference type="SUPFAM" id="SSF47459">
    <property type="entry name" value="HLH, helix-loop-helix DNA-binding domain"/>
    <property type="match status" value="1"/>
</dbReference>
<dbReference type="GO" id="GO:0046983">
    <property type="term" value="F:protein dimerization activity"/>
    <property type="evidence" value="ECO:0007669"/>
    <property type="project" value="InterPro"/>
</dbReference>
<feature type="domain" description="BHLH" evidence="7">
    <location>
        <begin position="251"/>
        <end position="305"/>
    </location>
</feature>
<reference evidence="8" key="2">
    <citation type="submission" date="2021-12" db="EMBL/GenBank/DDBJ databases">
        <title>Resequencing data analysis of finger millet.</title>
        <authorList>
            <person name="Hatakeyama M."/>
            <person name="Aluri S."/>
            <person name="Balachadran M.T."/>
            <person name="Sivarajan S.R."/>
            <person name="Poveda L."/>
            <person name="Shimizu-Inatsugi R."/>
            <person name="Schlapbach R."/>
            <person name="Sreeman S.M."/>
            <person name="Shimizu K.K."/>
        </authorList>
    </citation>
    <scope>NUCLEOTIDE SEQUENCE</scope>
</reference>
<comment type="subcellular location">
    <subcellularLocation>
        <location evidence="1">Nucleus</location>
    </subcellularLocation>
</comment>
<name>A0AAV5D254_ELECO</name>
<evidence type="ECO:0000313" key="9">
    <source>
        <dbReference type="Proteomes" id="UP001054889"/>
    </source>
</evidence>
<dbReference type="GO" id="GO:0005634">
    <property type="term" value="C:nucleus"/>
    <property type="evidence" value="ECO:0007669"/>
    <property type="project" value="UniProtKB-SubCell"/>
</dbReference>
<evidence type="ECO:0000256" key="2">
    <source>
        <dbReference type="ARBA" id="ARBA00005510"/>
    </source>
</evidence>
<keyword evidence="9" id="KW-1185">Reference proteome</keyword>